<comment type="caution">
    <text evidence="2">The sequence shown here is derived from an EMBL/GenBank/DDBJ whole genome shotgun (WGS) entry which is preliminary data.</text>
</comment>
<reference evidence="2 3" key="1">
    <citation type="submission" date="2020-03" db="EMBL/GenBank/DDBJ databases">
        <title>Draft Genome Sequence of Cudoniella acicularis.</title>
        <authorList>
            <person name="Buettner E."/>
            <person name="Kellner H."/>
        </authorList>
    </citation>
    <scope>NUCLEOTIDE SEQUENCE [LARGE SCALE GENOMIC DNA]</scope>
    <source>
        <strain evidence="2 3">DSM 108380</strain>
    </source>
</reference>
<evidence type="ECO:0000259" key="1">
    <source>
        <dbReference type="Pfam" id="PF12697"/>
    </source>
</evidence>
<proteinExistence type="predicted"/>
<organism evidence="2 3">
    <name type="scientific">Cudoniella acicularis</name>
    <dbReference type="NCBI Taxonomy" id="354080"/>
    <lineage>
        <taxon>Eukaryota</taxon>
        <taxon>Fungi</taxon>
        <taxon>Dikarya</taxon>
        <taxon>Ascomycota</taxon>
        <taxon>Pezizomycotina</taxon>
        <taxon>Leotiomycetes</taxon>
        <taxon>Helotiales</taxon>
        <taxon>Tricladiaceae</taxon>
        <taxon>Cudoniella</taxon>
    </lineage>
</organism>
<gene>
    <name evidence="2" type="ORF">G7Y89_g6824</name>
</gene>
<keyword evidence="3" id="KW-1185">Reference proteome</keyword>
<name>A0A8H4RLJ4_9HELO</name>
<dbReference type="PANTHER" id="PTHR37017">
    <property type="entry name" value="AB HYDROLASE-1 DOMAIN-CONTAINING PROTEIN-RELATED"/>
    <property type="match status" value="1"/>
</dbReference>
<dbReference type="InterPro" id="IPR000073">
    <property type="entry name" value="AB_hydrolase_1"/>
</dbReference>
<dbReference type="Gene3D" id="3.40.50.1820">
    <property type="entry name" value="alpha/beta hydrolase"/>
    <property type="match status" value="1"/>
</dbReference>
<evidence type="ECO:0000313" key="3">
    <source>
        <dbReference type="Proteomes" id="UP000566819"/>
    </source>
</evidence>
<accession>A0A8H4RLJ4</accession>
<dbReference type="OrthoDB" id="1263307at2759"/>
<dbReference type="Pfam" id="PF12697">
    <property type="entry name" value="Abhydrolase_6"/>
    <property type="match status" value="1"/>
</dbReference>
<dbReference type="AlphaFoldDB" id="A0A8H4RLJ4"/>
<feature type="domain" description="AB hydrolase-1" evidence="1">
    <location>
        <begin position="4"/>
        <end position="169"/>
    </location>
</feature>
<dbReference type="InterPro" id="IPR052897">
    <property type="entry name" value="Sec-Metab_Biosynth_Hydrolase"/>
</dbReference>
<dbReference type="PANTHER" id="PTHR37017:SF11">
    <property type="entry name" value="ESTERASE_LIPASE_THIOESTERASE DOMAIN-CONTAINING PROTEIN"/>
    <property type="match status" value="1"/>
</dbReference>
<protein>
    <recommendedName>
        <fullName evidence="1">AB hydrolase-1 domain-containing protein</fullName>
    </recommendedName>
</protein>
<dbReference type="Proteomes" id="UP000566819">
    <property type="component" value="Unassembled WGS sequence"/>
</dbReference>
<sequence>MLYHSYGSVPGMEALADYVHTLEKGEKKPGWGKVVRLVFCAAFILDVGGSLNKALGGKPLPWFQISGDEVTPATPHQIFYNDLEPSVSEPYISALKPHSHPTFFSELTVAPWKVIPSTYVVCENDEAIPLHTQEGMIAMAQGVVERSFDTVERCAASHSPFISMPEWLCSVLIKAAGGEVNGVENENGNLHI</sequence>
<dbReference type="SUPFAM" id="SSF53474">
    <property type="entry name" value="alpha/beta-Hydrolases"/>
    <property type="match status" value="1"/>
</dbReference>
<dbReference type="InterPro" id="IPR029058">
    <property type="entry name" value="AB_hydrolase_fold"/>
</dbReference>
<dbReference type="EMBL" id="JAAMPI010000456">
    <property type="protein sequence ID" value="KAF4631308.1"/>
    <property type="molecule type" value="Genomic_DNA"/>
</dbReference>
<evidence type="ECO:0000313" key="2">
    <source>
        <dbReference type="EMBL" id="KAF4631308.1"/>
    </source>
</evidence>